<protein>
    <recommendedName>
        <fullName evidence="1">Tc1-like transposase DDE domain-containing protein</fullName>
    </recommendedName>
</protein>
<evidence type="ECO:0000259" key="1">
    <source>
        <dbReference type="Pfam" id="PF13358"/>
    </source>
</evidence>
<dbReference type="PANTHER" id="PTHR46564:SF1">
    <property type="entry name" value="TRANSPOSASE"/>
    <property type="match status" value="1"/>
</dbReference>
<organism evidence="2 3">
    <name type="scientific">Monosporascus cannonballus</name>
    <dbReference type="NCBI Taxonomy" id="155416"/>
    <lineage>
        <taxon>Eukaryota</taxon>
        <taxon>Fungi</taxon>
        <taxon>Dikarya</taxon>
        <taxon>Ascomycota</taxon>
        <taxon>Pezizomycotina</taxon>
        <taxon>Sordariomycetes</taxon>
        <taxon>Xylariomycetidae</taxon>
        <taxon>Xylariales</taxon>
        <taxon>Xylariales incertae sedis</taxon>
        <taxon>Monosporascus</taxon>
    </lineage>
</organism>
<dbReference type="PANTHER" id="PTHR46564">
    <property type="entry name" value="TRANSPOSASE"/>
    <property type="match status" value="1"/>
</dbReference>
<reference evidence="2 3" key="1">
    <citation type="submission" date="2018-06" db="EMBL/GenBank/DDBJ databases">
        <title>Complete Genomes of Monosporascus.</title>
        <authorList>
            <person name="Robinson A.J."/>
            <person name="Natvig D.O."/>
        </authorList>
    </citation>
    <scope>NUCLEOTIDE SEQUENCE [LARGE SCALE GENOMIC DNA]</scope>
    <source>
        <strain evidence="2 3">CBS 609.92</strain>
    </source>
</reference>
<accession>A0ABY0GY92</accession>
<keyword evidence="3" id="KW-1185">Reference proteome</keyword>
<evidence type="ECO:0000313" key="2">
    <source>
        <dbReference type="EMBL" id="RYO78149.1"/>
    </source>
</evidence>
<comment type="caution">
    <text evidence="2">The sequence shown here is derived from an EMBL/GenBank/DDBJ whole genome shotgun (WGS) entry which is preliminary data.</text>
</comment>
<proteinExistence type="predicted"/>
<dbReference type="EMBL" id="QJNS01000404">
    <property type="protein sequence ID" value="RYO78149.1"/>
    <property type="molecule type" value="Genomic_DNA"/>
</dbReference>
<sequence length="159" mass="18245">MFWGGIRYGKRSFLVALDGDPEAARGGVTGRVYRDHLDEYLPECLDGDSIFMQDNAPVHTARIVKEWLQRQAVEVLEWPPYSPDLNPIENVWKLLKERIQKKEPKLRSLGNTQEALDLLIATAIAVWEKFAEGMLNDLIDSMPRRIEAVIAAQGWYTKY</sequence>
<dbReference type="Gene3D" id="3.30.420.10">
    <property type="entry name" value="Ribonuclease H-like superfamily/Ribonuclease H"/>
    <property type="match status" value="1"/>
</dbReference>
<feature type="domain" description="Tc1-like transposase DDE" evidence="1">
    <location>
        <begin position="28"/>
        <end position="102"/>
    </location>
</feature>
<dbReference type="SUPFAM" id="SSF53098">
    <property type="entry name" value="Ribonuclease H-like"/>
    <property type="match status" value="1"/>
</dbReference>
<dbReference type="InterPro" id="IPR036397">
    <property type="entry name" value="RNaseH_sf"/>
</dbReference>
<dbReference type="InterPro" id="IPR038717">
    <property type="entry name" value="Tc1-like_DDE_dom"/>
</dbReference>
<evidence type="ECO:0000313" key="3">
    <source>
        <dbReference type="Proteomes" id="UP000294003"/>
    </source>
</evidence>
<dbReference type="Pfam" id="PF13358">
    <property type="entry name" value="DDE_3"/>
    <property type="match status" value="1"/>
</dbReference>
<name>A0ABY0GY92_9PEZI</name>
<gene>
    <name evidence="2" type="ORF">DL762_008846</name>
</gene>
<dbReference type="Proteomes" id="UP000294003">
    <property type="component" value="Unassembled WGS sequence"/>
</dbReference>
<dbReference type="InterPro" id="IPR012337">
    <property type="entry name" value="RNaseH-like_sf"/>
</dbReference>